<protein>
    <submittedName>
        <fullName evidence="2">Uncharacterized protein</fullName>
    </submittedName>
</protein>
<sequence length="133" mass="15118">MDKHIDELTGKLLREMPLESPSKDFTTNILSKIEKLPQSSALVYKPLISKKSWFVIGLLVLGSMGYLFFGPTIQETGWFSYINFDKLPSIKSPKIPTAIRVPKTVIYAIGIFACLILVQIPVLKRNFDKRLNF</sequence>
<evidence type="ECO:0000256" key="1">
    <source>
        <dbReference type="SAM" id="Phobius"/>
    </source>
</evidence>
<feature type="transmembrane region" description="Helical" evidence="1">
    <location>
        <begin position="105"/>
        <end position="123"/>
    </location>
</feature>
<gene>
    <name evidence="2" type="ORF">GGR42_000452</name>
</gene>
<accession>A0A846QSQ5</accession>
<reference evidence="2 3" key="1">
    <citation type="submission" date="2020-03" db="EMBL/GenBank/DDBJ databases">
        <title>Genomic Encyclopedia of Type Strains, Phase IV (KMG-IV): sequencing the most valuable type-strain genomes for metagenomic binning, comparative biology and taxonomic classification.</title>
        <authorList>
            <person name="Goeker M."/>
        </authorList>
    </citation>
    <scope>NUCLEOTIDE SEQUENCE [LARGE SCALE GENOMIC DNA]</scope>
    <source>
        <strain evidence="2 3">DSM 29762</strain>
    </source>
</reference>
<evidence type="ECO:0000313" key="2">
    <source>
        <dbReference type="EMBL" id="NJB69990.1"/>
    </source>
</evidence>
<keyword evidence="1" id="KW-0472">Membrane</keyword>
<keyword evidence="3" id="KW-1185">Reference proteome</keyword>
<comment type="caution">
    <text evidence="2">The sequence shown here is derived from an EMBL/GenBank/DDBJ whole genome shotgun (WGS) entry which is preliminary data.</text>
</comment>
<organism evidence="2 3">
    <name type="scientific">Saonia flava</name>
    <dbReference type="NCBI Taxonomy" id="523696"/>
    <lineage>
        <taxon>Bacteria</taxon>
        <taxon>Pseudomonadati</taxon>
        <taxon>Bacteroidota</taxon>
        <taxon>Flavobacteriia</taxon>
        <taxon>Flavobacteriales</taxon>
        <taxon>Flavobacteriaceae</taxon>
        <taxon>Saonia</taxon>
    </lineage>
</organism>
<feature type="transmembrane region" description="Helical" evidence="1">
    <location>
        <begin position="52"/>
        <end position="69"/>
    </location>
</feature>
<proteinExistence type="predicted"/>
<dbReference type="Proteomes" id="UP000590442">
    <property type="component" value="Unassembled WGS sequence"/>
</dbReference>
<dbReference type="RefSeq" id="WP_167960414.1">
    <property type="nucleotide sequence ID" value="NZ_JAATJJ010000001.1"/>
</dbReference>
<dbReference type="EMBL" id="JAATJJ010000001">
    <property type="protein sequence ID" value="NJB69990.1"/>
    <property type="molecule type" value="Genomic_DNA"/>
</dbReference>
<evidence type="ECO:0000313" key="3">
    <source>
        <dbReference type="Proteomes" id="UP000590442"/>
    </source>
</evidence>
<keyword evidence="1" id="KW-0812">Transmembrane</keyword>
<keyword evidence="1" id="KW-1133">Transmembrane helix</keyword>
<dbReference type="AlphaFoldDB" id="A0A846QSQ5"/>
<name>A0A846QSQ5_9FLAO</name>